<comment type="similarity">
    <text evidence="8">Belongs to the PpiD chaperone family.</text>
</comment>
<keyword evidence="11 15" id="KW-0413">Isomerase</keyword>
<evidence type="ECO:0000256" key="13">
    <source>
        <dbReference type="SAM" id="Phobius"/>
    </source>
</evidence>
<dbReference type="PROSITE" id="PS50198">
    <property type="entry name" value="PPIC_PPIASE_2"/>
    <property type="match status" value="1"/>
</dbReference>
<dbReference type="Gene3D" id="3.10.50.40">
    <property type="match status" value="1"/>
</dbReference>
<dbReference type="PROSITE" id="PS01096">
    <property type="entry name" value="PPIC_PPIASE_1"/>
    <property type="match status" value="1"/>
</dbReference>
<evidence type="ECO:0000256" key="10">
    <source>
        <dbReference type="ARBA" id="ARBA00042775"/>
    </source>
</evidence>
<evidence type="ECO:0000259" key="14">
    <source>
        <dbReference type="PROSITE" id="PS50198"/>
    </source>
</evidence>
<keyword evidence="2" id="KW-1003">Cell membrane</keyword>
<keyword evidence="4 13" id="KW-0812">Transmembrane</keyword>
<evidence type="ECO:0000256" key="4">
    <source>
        <dbReference type="ARBA" id="ARBA00022692"/>
    </source>
</evidence>
<dbReference type="EMBL" id="QUMU01000002">
    <property type="protein sequence ID" value="REG36175.1"/>
    <property type="molecule type" value="Genomic_DNA"/>
</dbReference>
<dbReference type="InterPro" id="IPR027304">
    <property type="entry name" value="Trigger_fact/SurA_dom_sf"/>
</dbReference>
<comment type="subcellular location">
    <subcellularLocation>
        <location evidence="1">Cell inner membrane</location>
        <topology evidence="1">Single-pass type II membrane protein</topology>
        <orientation evidence="1">Periplasmic side</orientation>
    </subcellularLocation>
</comment>
<evidence type="ECO:0000256" key="7">
    <source>
        <dbReference type="ARBA" id="ARBA00023186"/>
    </source>
</evidence>
<proteinExistence type="inferred from homology"/>
<feature type="domain" description="PpiC" evidence="14">
    <location>
        <begin position="256"/>
        <end position="358"/>
    </location>
</feature>
<dbReference type="GO" id="GO:0005886">
    <property type="term" value="C:plasma membrane"/>
    <property type="evidence" value="ECO:0007669"/>
    <property type="project" value="UniProtKB-SubCell"/>
</dbReference>
<gene>
    <name evidence="15" type="ORF">AA314_07120</name>
    <name evidence="16" type="ORF">ATI61_102552</name>
</gene>
<keyword evidence="11" id="KW-0697">Rotamase</keyword>
<keyword evidence="18" id="KW-1185">Reference proteome</keyword>
<dbReference type="Proteomes" id="UP000256345">
    <property type="component" value="Unassembled WGS sequence"/>
</dbReference>
<evidence type="ECO:0000313" key="15">
    <source>
        <dbReference type="EMBL" id="AKJ05494.1"/>
    </source>
</evidence>
<dbReference type="PANTHER" id="PTHR47529:SF1">
    <property type="entry name" value="PERIPLASMIC CHAPERONE PPID"/>
    <property type="match status" value="1"/>
</dbReference>
<evidence type="ECO:0000313" key="17">
    <source>
        <dbReference type="Proteomes" id="UP000035579"/>
    </source>
</evidence>
<dbReference type="Gene3D" id="1.10.4030.10">
    <property type="entry name" value="Porin chaperone SurA, peptide-binding domain"/>
    <property type="match status" value="1"/>
</dbReference>
<reference evidence="16 18" key="2">
    <citation type="submission" date="2018-08" db="EMBL/GenBank/DDBJ databases">
        <title>Genomic Encyclopedia of Archaeal and Bacterial Type Strains, Phase II (KMG-II): from individual species to whole genera.</title>
        <authorList>
            <person name="Goeker M."/>
        </authorList>
    </citation>
    <scope>NUCLEOTIDE SEQUENCE [LARGE SCALE GENOMIC DNA]</scope>
    <source>
        <strain evidence="16 18">DSM 2261</strain>
    </source>
</reference>
<dbReference type="GO" id="GO:0003755">
    <property type="term" value="F:peptidyl-prolyl cis-trans isomerase activity"/>
    <property type="evidence" value="ECO:0007669"/>
    <property type="project" value="UniProtKB-KW"/>
</dbReference>
<dbReference type="SUPFAM" id="SSF54534">
    <property type="entry name" value="FKBP-like"/>
    <property type="match status" value="1"/>
</dbReference>
<accession>A0AAC8QDL5</accession>
<feature type="compositionally biased region" description="Basic and acidic residues" evidence="12">
    <location>
        <begin position="298"/>
        <end position="309"/>
    </location>
</feature>
<evidence type="ECO:0000256" key="11">
    <source>
        <dbReference type="PROSITE-ProRule" id="PRU00278"/>
    </source>
</evidence>
<evidence type="ECO:0000256" key="6">
    <source>
        <dbReference type="ARBA" id="ARBA00023136"/>
    </source>
</evidence>
<dbReference type="EMBL" id="CP011509">
    <property type="protein sequence ID" value="AKJ05494.1"/>
    <property type="molecule type" value="Genomic_DNA"/>
</dbReference>
<evidence type="ECO:0000313" key="16">
    <source>
        <dbReference type="EMBL" id="REG36175.1"/>
    </source>
</evidence>
<reference evidence="15 17" key="1">
    <citation type="submission" date="2015-05" db="EMBL/GenBank/DDBJ databases">
        <title>Genome assembly of Archangium gephyra DSM 2261.</title>
        <authorList>
            <person name="Sharma G."/>
            <person name="Subramanian S."/>
        </authorList>
    </citation>
    <scope>NUCLEOTIDE SEQUENCE [LARGE SCALE GENOMIC DNA]</scope>
    <source>
        <strain evidence="15 17">DSM 2261</strain>
    </source>
</reference>
<dbReference type="InterPro" id="IPR000297">
    <property type="entry name" value="PPIase_PpiC"/>
</dbReference>
<keyword evidence="3" id="KW-0997">Cell inner membrane</keyword>
<evidence type="ECO:0000256" key="5">
    <source>
        <dbReference type="ARBA" id="ARBA00022989"/>
    </source>
</evidence>
<dbReference type="Pfam" id="PF13624">
    <property type="entry name" value="SurA_N_3"/>
    <property type="match status" value="1"/>
</dbReference>
<evidence type="ECO:0000313" key="18">
    <source>
        <dbReference type="Proteomes" id="UP000256345"/>
    </source>
</evidence>
<name>A0AAC8QDL5_9BACT</name>
<keyword evidence="6 13" id="KW-0472">Membrane</keyword>
<organism evidence="15 17">
    <name type="scientific">Archangium gephyra</name>
    <dbReference type="NCBI Taxonomy" id="48"/>
    <lineage>
        <taxon>Bacteria</taxon>
        <taxon>Pseudomonadati</taxon>
        <taxon>Myxococcota</taxon>
        <taxon>Myxococcia</taxon>
        <taxon>Myxococcales</taxon>
        <taxon>Cystobacterineae</taxon>
        <taxon>Archangiaceae</taxon>
        <taxon>Archangium</taxon>
    </lineage>
</organism>
<dbReference type="AlphaFoldDB" id="A0AAC8QDL5"/>
<dbReference type="PANTHER" id="PTHR47529">
    <property type="entry name" value="PEPTIDYL-PROLYL CIS-TRANS ISOMERASE D"/>
    <property type="match status" value="1"/>
</dbReference>
<evidence type="ECO:0000256" key="12">
    <source>
        <dbReference type="SAM" id="MobiDB-lite"/>
    </source>
</evidence>
<keyword evidence="7" id="KW-0143">Chaperone</keyword>
<keyword evidence="5 13" id="KW-1133">Transmembrane helix</keyword>
<dbReference type="SUPFAM" id="SSF109998">
    <property type="entry name" value="Triger factor/SurA peptide-binding domain-like"/>
    <property type="match status" value="1"/>
</dbReference>
<feature type="transmembrane region" description="Helical" evidence="13">
    <location>
        <begin position="24"/>
        <end position="42"/>
    </location>
</feature>
<evidence type="ECO:0000256" key="9">
    <source>
        <dbReference type="ARBA" id="ARBA00040743"/>
    </source>
</evidence>
<dbReference type="Pfam" id="PF13616">
    <property type="entry name" value="Rotamase_3"/>
    <property type="match status" value="1"/>
</dbReference>
<dbReference type="Proteomes" id="UP000035579">
    <property type="component" value="Chromosome"/>
</dbReference>
<evidence type="ECO:0000256" key="2">
    <source>
        <dbReference type="ARBA" id="ARBA00022475"/>
    </source>
</evidence>
<evidence type="ECO:0000256" key="8">
    <source>
        <dbReference type="ARBA" id="ARBA00038408"/>
    </source>
</evidence>
<sequence>MGGKHAARLKAKGIMKDALEPRKIAVYLFIIAIAVVFTLQFGPGSSGFGRANPAGAAPTTAAVVNGKEIPIMEFRREYVNQLQYLRSQGQPVSEAVARQFGLPQSVLDRMVNTELLAQAAERHGVKASDEEILKILQNRPDFQKDGQFDYPTYQQMLRDYYRQTPADFEEDIRRQITAQKMIGMVQSGAVVSDDEVRTRFEKEGNQARIVFARFLPSMYADKVPAPSAADLAAYRQAHEKEIKEYYEANRFVYQQPERIRARQILVKVAPDATPDVKAKAMERAQGLLKEIQGGKDFSEVAKASSDDQSTKPSGGDLGWVERGNWEPALANAAFTLEAGQVTQPVETKFGVHLVKVDEKKPAQDKSLEQVQDEIATTLYKKDKAKDTARAEAEKALAEVKGGKTISELFKPEKEQPALLRFETETRPEAVQTDTFNAASVNVPHLGPAPDMITAVFATKGPQVLDQAFPVGEGYVIAQVTERQLADDANFAQKKEELRKQAVQAKQYEVADSFLKSLRKSGEVKTNTEALDQVTGG</sequence>
<dbReference type="InterPro" id="IPR046357">
    <property type="entry name" value="PPIase_dom_sf"/>
</dbReference>
<feature type="region of interest" description="Disordered" evidence="12">
    <location>
        <begin position="298"/>
        <end position="318"/>
    </location>
</feature>
<dbReference type="InterPro" id="IPR052029">
    <property type="entry name" value="PpiD_chaperone"/>
</dbReference>
<evidence type="ECO:0000256" key="3">
    <source>
        <dbReference type="ARBA" id="ARBA00022519"/>
    </source>
</evidence>
<protein>
    <recommendedName>
        <fullName evidence="9">Periplasmic chaperone PpiD</fullName>
    </recommendedName>
    <alternativeName>
        <fullName evidence="10">Periplasmic folding chaperone</fullName>
    </alternativeName>
</protein>
<evidence type="ECO:0000256" key="1">
    <source>
        <dbReference type="ARBA" id="ARBA00004382"/>
    </source>
</evidence>
<dbReference type="KEGG" id="age:AA314_07120"/>
<dbReference type="InterPro" id="IPR023058">
    <property type="entry name" value="PPIase_PpiC_CS"/>
</dbReference>